<dbReference type="Proteomes" id="UP000001798">
    <property type="component" value="Chromosome 2"/>
</dbReference>
<dbReference type="GO" id="GO:0005739">
    <property type="term" value="C:mitochondrion"/>
    <property type="evidence" value="ECO:0007669"/>
    <property type="project" value="UniProtKB-SubCell"/>
</dbReference>
<keyword evidence="7" id="KW-0496">Mitochondrion</keyword>
<dbReference type="GO" id="GO:0005525">
    <property type="term" value="F:GTP binding"/>
    <property type="evidence" value="ECO:0007669"/>
    <property type="project" value="UniProtKB-KW"/>
</dbReference>
<comment type="subcellular location">
    <subcellularLocation>
        <location evidence="1">Mitochondrion</location>
    </subcellularLocation>
</comment>
<dbReference type="InterPro" id="IPR006847">
    <property type="entry name" value="IF2_N"/>
</dbReference>
<feature type="region of interest" description="Disordered" evidence="11">
    <location>
        <begin position="179"/>
        <end position="198"/>
    </location>
</feature>
<dbReference type="InterPro" id="IPR027417">
    <property type="entry name" value="P-loop_NTPase"/>
</dbReference>
<keyword evidence="6" id="KW-0809">Transit peptide</keyword>
<feature type="domain" description="Tr-type G" evidence="12">
    <location>
        <begin position="612"/>
        <end position="780"/>
    </location>
</feature>
<proteinExistence type="inferred from homology"/>
<keyword evidence="5" id="KW-0648">Protein biosynthesis</keyword>
<dbReference type="Pfam" id="PF00009">
    <property type="entry name" value="GTP_EFTU"/>
    <property type="match status" value="1"/>
</dbReference>
<dbReference type="SUPFAM" id="SSF52540">
    <property type="entry name" value="P-loop containing nucleoside triphosphate hydrolases"/>
    <property type="match status" value="1"/>
</dbReference>
<dbReference type="Gene3D" id="2.40.30.10">
    <property type="entry name" value="Translation factors"/>
    <property type="match status" value="2"/>
</dbReference>
<evidence type="ECO:0000313" key="13">
    <source>
        <dbReference type="EMBL" id="ATZ47663.1"/>
    </source>
</evidence>
<dbReference type="NCBIfam" id="TIGR00487">
    <property type="entry name" value="IF-2"/>
    <property type="match status" value="1"/>
</dbReference>
<dbReference type="EMBL" id="CP009806">
    <property type="protein sequence ID" value="ATZ47663.1"/>
    <property type="molecule type" value="Genomic_DNA"/>
</dbReference>
<feature type="region of interest" description="Disordered" evidence="11">
    <location>
        <begin position="203"/>
        <end position="505"/>
    </location>
</feature>
<dbReference type="Pfam" id="PF11987">
    <property type="entry name" value="IF-2"/>
    <property type="match status" value="1"/>
</dbReference>
<evidence type="ECO:0000256" key="11">
    <source>
        <dbReference type="SAM" id="MobiDB-lite"/>
    </source>
</evidence>
<dbReference type="GO" id="GO:0003743">
    <property type="term" value="F:translation initiation factor activity"/>
    <property type="evidence" value="ECO:0007669"/>
    <property type="project" value="UniProtKB-KW"/>
</dbReference>
<dbReference type="RefSeq" id="XP_024547407.1">
    <property type="nucleotide sequence ID" value="XM_024691636.1"/>
</dbReference>
<dbReference type="FunFam" id="2.40.30.10:FF:000007">
    <property type="entry name" value="Translation initiation factor IF-2"/>
    <property type="match status" value="1"/>
</dbReference>
<dbReference type="InterPro" id="IPR000178">
    <property type="entry name" value="TF_IF2_bacterial-like"/>
</dbReference>
<evidence type="ECO:0000256" key="2">
    <source>
        <dbReference type="ARBA" id="ARBA00007733"/>
    </source>
</evidence>
<dbReference type="InterPro" id="IPR005225">
    <property type="entry name" value="Small_GTP-bd"/>
</dbReference>
<evidence type="ECO:0000256" key="9">
    <source>
        <dbReference type="ARBA" id="ARBA00025162"/>
    </source>
</evidence>
<organism evidence="13 14">
    <name type="scientific">Botryotinia fuckeliana (strain B05.10)</name>
    <name type="common">Noble rot fungus</name>
    <name type="synonym">Botrytis cinerea</name>
    <dbReference type="NCBI Taxonomy" id="332648"/>
    <lineage>
        <taxon>Eukaryota</taxon>
        <taxon>Fungi</taxon>
        <taxon>Dikarya</taxon>
        <taxon>Ascomycota</taxon>
        <taxon>Pezizomycotina</taxon>
        <taxon>Leotiomycetes</taxon>
        <taxon>Helotiales</taxon>
        <taxon>Sclerotiniaceae</taxon>
        <taxon>Botrytis</taxon>
    </lineage>
</organism>
<feature type="region of interest" description="Disordered" evidence="11">
    <location>
        <begin position="30"/>
        <end position="167"/>
    </location>
</feature>
<dbReference type="CDD" id="cd03702">
    <property type="entry name" value="IF2_mtIF2_II"/>
    <property type="match status" value="1"/>
</dbReference>
<feature type="compositionally biased region" description="Basic and acidic residues" evidence="11">
    <location>
        <begin position="893"/>
        <end position="916"/>
    </location>
</feature>
<dbReference type="Pfam" id="PF22042">
    <property type="entry name" value="EF-G_D2"/>
    <property type="match status" value="1"/>
</dbReference>
<dbReference type="PANTHER" id="PTHR43381">
    <property type="entry name" value="TRANSLATION INITIATION FACTOR IF-2-RELATED"/>
    <property type="match status" value="1"/>
</dbReference>
<dbReference type="GO" id="GO:0003924">
    <property type="term" value="F:GTPase activity"/>
    <property type="evidence" value="ECO:0007669"/>
    <property type="project" value="InterPro"/>
</dbReference>
<dbReference type="InterPro" id="IPR036925">
    <property type="entry name" value="TIF_IF2_dom3_sf"/>
</dbReference>
<feature type="region of interest" description="Disordered" evidence="11">
    <location>
        <begin position="893"/>
        <end position="939"/>
    </location>
</feature>
<dbReference type="FunFam" id="3.40.50.10050:FF:000001">
    <property type="entry name" value="Translation initiation factor IF-2"/>
    <property type="match status" value="1"/>
</dbReference>
<feature type="compositionally biased region" description="Low complexity" evidence="11">
    <location>
        <begin position="208"/>
        <end position="227"/>
    </location>
</feature>
<evidence type="ECO:0000256" key="10">
    <source>
        <dbReference type="ARBA" id="ARBA00044200"/>
    </source>
</evidence>
<dbReference type="FunFam" id="2.40.30.10:FF:000008">
    <property type="entry name" value="Translation initiation factor IF-2"/>
    <property type="match status" value="1"/>
</dbReference>
<evidence type="ECO:0000256" key="6">
    <source>
        <dbReference type="ARBA" id="ARBA00022946"/>
    </source>
</evidence>
<accession>A0A384JAT2</accession>
<dbReference type="OrthoDB" id="361630at2759"/>
<comment type="similarity">
    <text evidence="2">Belongs to the TRAFAC class translation factor GTPase superfamily. Classic translation factor GTPase family. IF-2 subfamily.</text>
</comment>
<keyword evidence="3" id="KW-0396">Initiation factor</keyword>
<dbReference type="CDD" id="cd03692">
    <property type="entry name" value="mtIF2_IVc"/>
    <property type="match status" value="1"/>
</dbReference>
<dbReference type="HAMAP" id="MF_00100_B">
    <property type="entry name" value="IF_2_B"/>
    <property type="match status" value="1"/>
</dbReference>
<evidence type="ECO:0000256" key="7">
    <source>
        <dbReference type="ARBA" id="ARBA00023128"/>
    </source>
</evidence>
<sequence length="1145" mass="125771">MRRGSNLLKEASAPSVCAFCWHRLGAIGPTSQTQRRFLQSSNSRSKPPAEGTAVQEPEEYESTLHPQPKAPAGPWRPGPGMGSGFSKPAFGGSKIPGVGSSASFGRPAAGIPMKSRIPDPPKPERPAQPSPEEEFHTSQQRKVEIHSGPGPETNRAFRPLPRSQKEKLEIAKVAARRKETMGIHAMNRQHTIQDAPLRFFEKDDSRIRSQTSSQIIDDSTETSTPSESVDEPSKDISKWSQLRKKAEENRPTTSVQPPRDPITEAQSRREQEASSGTYTPLRSRLPSERGRFTQVPRADMWSRPNSYNRGTDMAQTSQTSPTNDYQSSQNNVHSRSIFNSRHAASSEPVRPAQSAQSTQSARSMLKPLGSFGPSFGAGFGKVGGSGFKIPGLASPSPLIETAKPQEYEDPVEKPAGKQAAYSPLATEPEGSDVREKVINEFSSPAELETRHRRLSGRWGADEDIGDNPNHRDHSLPKNAHSKQAKKAARRQREIKMDQDDDEASELAAERAELKRQRKREKAAKKAAAPTPMILPEFISVSNLAVALRVKLEDFLDKLEELGFEGVNHDHILNAENAGLIAMEYNFEAIIERGESEDLKARPPAEDPSILPQRAPVVTIMGHVDHGKTTILDYLRKSSVAASEHGGITQHIGAFSVPMPSGKTITFLDTPGHEAFLSMRQRGANVTDIVILVVAADDSVKPQTIEAINHAKAAKVPIIVAINKIDKPEIDIERVKQDLARHGVDVEDFGGDTQVVCVSGKTGRGMDDLEEAAVTLSEILDVRAEIDGPAEGYVIEASIKSMGKVATVLVRRGTMRPGDFIVAGKTWARIRCLRNEAGMEIEEAGPGIPVEIDGWREQPAAGDEVLQAPDEAKAKSVIEFRLEKEERDKLAADMEAINENRKMEHDKREREKAEKESALLGEEGETNDSATPNKDPTGPKPVYFVIKGDVSGSVEAVVDQLNATGTKEIEPIVLRSGVGKLSESDIEHAATAKGYVINFNTEVEPNIAQFAAQNKVKILDHNIIYRLMDDVRAEMSKFLPPLVTQRVLGEAVVAQIFDINIKGRKYRSVAGCKVRNGTVSKDDRYRVLRDGEKVFDGKLESLKNVKKDVSEMKKGGECGMGFSGWTDFQIGDQIQAYEEIQEKRYL</sequence>
<dbReference type="Pfam" id="PF04760">
    <property type="entry name" value="IF2_N"/>
    <property type="match status" value="1"/>
</dbReference>
<keyword evidence="4" id="KW-0547">Nucleotide-binding</keyword>
<reference evidence="13 14" key="2">
    <citation type="journal article" date="2012" name="Eukaryot. Cell">
        <title>Genome update of Botrytis cinerea strains B05.10 and T4.</title>
        <authorList>
            <person name="Staats M."/>
            <person name="van Kan J.A."/>
        </authorList>
    </citation>
    <scope>NUCLEOTIDE SEQUENCE [LARGE SCALE GENOMIC DNA]</scope>
    <source>
        <strain evidence="13 14">B05.10</strain>
    </source>
</reference>
<feature type="compositionally biased region" description="Basic and acidic residues" evidence="11">
    <location>
        <begin position="403"/>
        <end position="415"/>
    </location>
</feature>
<dbReference type="InterPro" id="IPR053905">
    <property type="entry name" value="EF-G-like_DII"/>
</dbReference>
<dbReference type="VEuPathDB" id="FungiDB:Bcin02g09200"/>
<feature type="compositionally biased region" description="Basic residues" evidence="11">
    <location>
        <begin position="479"/>
        <end position="489"/>
    </location>
</feature>
<dbReference type="InterPro" id="IPR015760">
    <property type="entry name" value="TIF_IF2"/>
</dbReference>
<keyword evidence="14" id="KW-1185">Reference proteome</keyword>
<dbReference type="SUPFAM" id="SSF50447">
    <property type="entry name" value="Translation proteins"/>
    <property type="match status" value="2"/>
</dbReference>
<feature type="compositionally biased region" description="Polar residues" evidence="11">
    <location>
        <begin position="303"/>
        <end position="343"/>
    </location>
</feature>
<dbReference type="Gene3D" id="3.40.50.300">
    <property type="entry name" value="P-loop containing nucleotide triphosphate hydrolases"/>
    <property type="match status" value="1"/>
</dbReference>
<feature type="compositionally biased region" description="Basic and acidic residues" evidence="11">
    <location>
        <begin position="116"/>
        <end position="125"/>
    </location>
</feature>
<feature type="compositionally biased region" description="Pro residues" evidence="11">
    <location>
        <begin position="68"/>
        <end position="77"/>
    </location>
</feature>
<comment type="function">
    <text evidence="9">One of the essential components for the initiation of protein synthesis. Protects formylmethionyl-tRNA from spontaneous hydrolysis and promotes its binding to the 30S ribosomal subunits. Also involved in the hydrolysis of GTP during the formation of the 70S ribosomal complex.</text>
</comment>
<evidence type="ECO:0000256" key="3">
    <source>
        <dbReference type="ARBA" id="ARBA00022540"/>
    </source>
</evidence>
<dbReference type="Gene3D" id="3.40.50.10050">
    <property type="entry name" value="Translation initiation factor IF- 2, domain 3"/>
    <property type="match status" value="1"/>
</dbReference>
<dbReference type="PANTHER" id="PTHR43381:SF20">
    <property type="entry name" value="TRANSLATION INITIATION FACTOR IF-2, MITOCHONDRIAL"/>
    <property type="match status" value="1"/>
</dbReference>
<feature type="compositionally biased region" description="Basic and acidic residues" evidence="11">
    <location>
        <begin position="133"/>
        <end position="145"/>
    </location>
</feature>
<evidence type="ECO:0000256" key="1">
    <source>
        <dbReference type="ARBA" id="ARBA00004173"/>
    </source>
</evidence>
<dbReference type="InterPro" id="IPR044145">
    <property type="entry name" value="IF2_II"/>
</dbReference>
<dbReference type="SUPFAM" id="SSF52156">
    <property type="entry name" value="Initiation factor IF2/eIF5b, domain 3"/>
    <property type="match status" value="1"/>
</dbReference>
<evidence type="ECO:0000256" key="8">
    <source>
        <dbReference type="ARBA" id="ARBA00023134"/>
    </source>
</evidence>
<evidence type="ECO:0000256" key="4">
    <source>
        <dbReference type="ARBA" id="ARBA00022741"/>
    </source>
</evidence>
<dbReference type="KEGG" id="bfu:BCIN_02g09200"/>
<reference evidence="13 14" key="3">
    <citation type="journal article" date="2017" name="Mol. Plant Pathol.">
        <title>A gapless genome sequence of the fungus Botrytis cinerea.</title>
        <authorList>
            <person name="Van Kan J.A."/>
            <person name="Stassen J.H."/>
            <person name="Mosbach A."/>
            <person name="Van Der Lee T.A."/>
            <person name="Faino L."/>
            <person name="Farmer A.D."/>
            <person name="Papasotiriou D.G."/>
            <person name="Zhou S."/>
            <person name="Seidl M.F."/>
            <person name="Cottam E."/>
            <person name="Edel D."/>
            <person name="Hahn M."/>
            <person name="Schwartz D.C."/>
            <person name="Dietrich R.A."/>
            <person name="Widdison S."/>
            <person name="Scalliet G."/>
        </authorList>
    </citation>
    <scope>NUCLEOTIDE SEQUENCE [LARGE SCALE GENOMIC DNA]</scope>
    <source>
        <strain evidence="13 14">B05.10</strain>
    </source>
</reference>
<gene>
    <name evidence="13" type="primary">Bcifm1</name>
    <name evidence="13" type="ORF">BCIN_02g09200</name>
</gene>
<dbReference type="AlphaFoldDB" id="A0A384JAT2"/>
<dbReference type="PROSITE" id="PS51722">
    <property type="entry name" value="G_TR_2"/>
    <property type="match status" value="1"/>
</dbReference>
<protein>
    <recommendedName>
        <fullName evidence="10">Translation initiation factor IF-2, mitochondrial</fullName>
    </recommendedName>
</protein>
<dbReference type="InterPro" id="IPR009000">
    <property type="entry name" value="Transl_B-barrel_sf"/>
</dbReference>
<dbReference type="GeneID" id="5434894"/>
<reference evidence="13 14" key="1">
    <citation type="journal article" date="2011" name="PLoS Genet.">
        <title>Genomic analysis of the necrotrophic fungal pathogens Sclerotinia sclerotiorum and Botrytis cinerea.</title>
        <authorList>
            <person name="Amselem J."/>
            <person name="Cuomo C.A."/>
            <person name="van Kan J.A."/>
            <person name="Viaud M."/>
            <person name="Benito E.P."/>
            <person name="Couloux A."/>
            <person name="Coutinho P.M."/>
            <person name="de Vries R.P."/>
            <person name="Dyer P.S."/>
            <person name="Fillinger S."/>
            <person name="Fournier E."/>
            <person name="Gout L."/>
            <person name="Hahn M."/>
            <person name="Kohn L."/>
            <person name="Lapalu N."/>
            <person name="Plummer K.M."/>
            <person name="Pradier J.M."/>
            <person name="Quevillon E."/>
            <person name="Sharon A."/>
            <person name="Simon A."/>
            <person name="ten Have A."/>
            <person name="Tudzynski B."/>
            <person name="Tudzynski P."/>
            <person name="Wincker P."/>
            <person name="Andrew M."/>
            <person name="Anthouard V."/>
            <person name="Beever R.E."/>
            <person name="Beffa R."/>
            <person name="Benoit I."/>
            <person name="Bouzid O."/>
            <person name="Brault B."/>
            <person name="Chen Z."/>
            <person name="Choquer M."/>
            <person name="Collemare J."/>
            <person name="Cotton P."/>
            <person name="Danchin E.G."/>
            <person name="Da Silva C."/>
            <person name="Gautier A."/>
            <person name="Giraud C."/>
            <person name="Giraud T."/>
            <person name="Gonzalez C."/>
            <person name="Grossetete S."/>
            <person name="Guldener U."/>
            <person name="Henrissat B."/>
            <person name="Howlett B.J."/>
            <person name="Kodira C."/>
            <person name="Kretschmer M."/>
            <person name="Lappartient A."/>
            <person name="Leroch M."/>
            <person name="Levis C."/>
            <person name="Mauceli E."/>
            <person name="Neuveglise C."/>
            <person name="Oeser B."/>
            <person name="Pearson M."/>
            <person name="Poulain J."/>
            <person name="Poussereau N."/>
            <person name="Quesneville H."/>
            <person name="Rascle C."/>
            <person name="Schumacher J."/>
            <person name="Segurens B."/>
            <person name="Sexton A."/>
            <person name="Silva E."/>
            <person name="Sirven C."/>
            <person name="Soanes D.M."/>
            <person name="Talbot N.J."/>
            <person name="Templeton M."/>
            <person name="Yandava C."/>
            <person name="Yarden O."/>
            <person name="Zeng Q."/>
            <person name="Rollins J.A."/>
            <person name="Lebrun M.H."/>
            <person name="Dickman M."/>
        </authorList>
    </citation>
    <scope>NUCLEOTIDE SEQUENCE [LARGE SCALE GENOMIC DNA]</scope>
    <source>
        <strain evidence="13 14">B05.10</strain>
    </source>
</reference>
<dbReference type="InterPro" id="IPR000795">
    <property type="entry name" value="T_Tr_GTP-bd_dom"/>
</dbReference>
<feature type="compositionally biased region" description="Polar residues" evidence="11">
    <location>
        <begin position="30"/>
        <end position="45"/>
    </location>
</feature>
<name>A0A384JAT2_BOTFB</name>
<evidence type="ECO:0000256" key="5">
    <source>
        <dbReference type="ARBA" id="ARBA00022917"/>
    </source>
</evidence>
<keyword evidence="8" id="KW-0342">GTP-binding</keyword>
<feature type="compositionally biased region" description="Low complexity" evidence="11">
    <location>
        <begin position="352"/>
        <end position="361"/>
    </location>
</feature>
<evidence type="ECO:0000313" key="14">
    <source>
        <dbReference type="Proteomes" id="UP000001798"/>
    </source>
</evidence>
<dbReference type="CDD" id="cd01887">
    <property type="entry name" value="IF2_eIF5B"/>
    <property type="match status" value="1"/>
</dbReference>
<dbReference type="PROSITE" id="PS01176">
    <property type="entry name" value="IF2"/>
    <property type="match status" value="1"/>
</dbReference>
<evidence type="ECO:0000259" key="12">
    <source>
        <dbReference type="PROSITE" id="PS51722"/>
    </source>
</evidence>
<dbReference type="InterPro" id="IPR023115">
    <property type="entry name" value="TIF_IF2_dom3"/>
</dbReference>
<dbReference type="NCBIfam" id="TIGR00231">
    <property type="entry name" value="small_GTP"/>
    <property type="match status" value="1"/>
</dbReference>
<feature type="compositionally biased region" description="Gly residues" evidence="11">
    <location>
        <begin position="375"/>
        <end position="386"/>
    </location>
</feature>
<dbReference type="FunFam" id="3.40.50.300:FF:000019">
    <property type="entry name" value="Translation initiation factor IF-2"/>
    <property type="match status" value="1"/>
</dbReference>